<feature type="compositionally biased region" description="Polar residues" evidence="1">
    <location>
        <begin position="102"/>
        <end position="145"/>
    </location>
</feature>
<dbReference type="EMBL" id="CAJPIN010007014">
    <property type="protein sequence ID" value="CAG2058307.1"/>
    <property type="molecule type" value="Genomic_DNA"/>
</dbReference>
<gene>
    <name evidence="2" type="ORF">TPAB3V08_LOCUS5279</name>
</gene>
<keyword evidence="3" id="KW-1185">Reference proteome</keyword>
<evidence type="ECO:0000313" key="2">
    <source>
        <dbReference type="EMBL" id="CAG2058307.1"/>
    </source>
</evidence>
<accession>A0ABN7NR54</accession>
<dbReference type="Proteomes" id="UP001153148">
    <property type="component" value="Unassembled WGS sequence"/>
</dbReference>
<evidence type="ECO:0000256" key="1">
    <source>
        <dbReference type="SAM" id="MobiDB-lite"/>
    </source>
</evidence>
<reference evidence="2" key="1">
    <citation type="submission" date="2021-03" db="EMBL/GenBank/DDBJ databases">
        <authorList>
            <person name="Tran Van P."/>
        </authorList>
    </citation>
    <scope>NUCLEOTIDE SEQUENCE</scope>
</reference>
<organism evidence="2 3">
    <name type="scientific">Timema podura</name>
    <name type="common">Walking stick</name>
    <dbReference type="NCBI Taxonomy" id="61482"/>
    <lineage>
        <taxon>Eukaryota</taxon>
        <taxon>Metazoa</taxon>
        <taxon>Ecdysozoa</taxon>
        <taxon>Arthropoda</taxon>
        <taxon>Hexapoda</taxon>
        <taxon>Insecta</taxon>
        <taxon>Pterygota</taxon>
        <taxon>Neoptera</taxon>
        <taxon>Polyneoptera</taxon>
        <taxon>Phasmatodea</taxon>
        <taxon>Timematodea</taxon>
        <taxon>Timematoidea</taxon>
        <taxon>Timematidae</taxon>
        <taxon>Timema</taxon>
    </lineage>
</organism>
<sequence>MTSLAMWPPKQVSLLIKMTEAKHRKLPSDNEDDSEDEFCLDFYTIHRKNNEVSISIDDDSNDSLKDNYINEADLRDDPSVNISNDKGQAIISPIKTRKNAKSTRNLRTNSHQKQAQRPKNADQTSKNTSSCNDGVDTMDTTSSDSLKNRLRSRNKKQIIVDTLDLTDEVSLPVKPSPVIIDNLSQPYSEPGTRFGGVTRIAGSTCYALKCF</sequence>
<protein>
    <submittedName>
        <fullName evidence="2">Uncharacterized protein</fullName>
    </submittedName>
</protein>
<proteinExistence type="predicted"/>
<name>A0ABN7NR54_TIMPD</name>
<feature type="region of interest" description="Disordered" evidence="1">
    <location>
        <begin position="75"/>
        <end position="149"/>
    </location>
</feature>
<evidence type="ECO:0000313" key="3">
    <source>
        <dbReference type="Proteomes" id="UP001153148"/>
    </source>
</evidence>
<comment type="caution">
    <text evidence="2">The sequence shown here is derived from an EMBL/GenBank/DDBJ whole genome shotgun (WGS) entry which is preliminary data.</text>
</comment>